<comment type="catalytic activity">
    <reaction evidence="1">
        <text>[E2 ubiquitin-conjugating enzyme]-S-ubiquitinyl-L-cysteine + [acceptor protein]-L-lysine = [E2 ubiquitin-conjugating enzyme]-L-cysteine + [acceptor protein]-N(6)-ubiquitinyl-L-lysine.</text>
        <dbReference type="EC" id="2.3.2.31"/>
    </reaction>
</comment>
<dbReference type="EC" id="2.3.2.31" evidence="3"/>
<dbReference type="AlphaFoldDB" id="A0A667XHA5"/>
<dbReference type="FunFam" id="3.30.40.10:FF:000137">
    <property type="entry name" value="RanBP-type and C3HC4-type zinc finger-containing protein 1"/>
    <property type="match status" value="1"/>
</dbReference>
<dbReference type="InterPro" id="IPR031127">
    <property type="entry name" value="E3_UB_ligase_RBR"/>
</dbReference>
<keyword evidence="6" id="KW-0677">Repeat</keyword>
<protein>
    <recommendedName>
        <fullName evidence="3">RBR-type E3 ubiquitin transferase</fullName>
        <ecNumber evidence="3">2.3.2.31</ecNumber>
    </recommendedName>
</protein>
<keyword evidence="9" id="KW-0862">Zinc</keyword>
<dbReference type="CDD" id="cd20341">
    <property type="entry name" value="BRcat_RBR_RNF14"/>
    <property type="match status" value="1"/>
</dbReference>
<keyword evidence="4" id="KW-0808">Transferase</keyword>
<dbReference type="InterPro" id="IPR006575">
    <property type="entry name" value="RWD_dom"/>
</dbReference>
<dbReference type="GO" id="GO:0016567">
    <property type="term" value="P:protein ubiquitination"/>
    <property type="evidence" value="ECO:0007669"/>
    <property type="project" value="InterPro"/>
</dbReference>
<dbReference type="Proteomes" id="UP000472263">
    <property type="component" value="Chromosome 4"/>
</dbReference>
<dbReference type="GO" id="GO:0008270">
    <property type="term" value="F:zinc ion binding"/>
    <property type="evidence" value="ECO:0007669"/>
    <property type="project" value="UniProtKB-KW"/>
</dbReference>
<keyword evidence="8" id="KW-0833">Ubl conjugation pathway</keyword>
<evidence type="ECO:0000259" key="12">
    <source>
        <dbReference type="PROSITE" id="PS50089"/>
    </source>
</evidence>
<dbReference type="PANTHER" id="PTHR11685">
    <property type="entry name" value="RBR FAMILY RING FINGER AND IBR DOMAIN-CONTAINING"/>
    <property type="match status" value="1"/>
</dbReference>
<dbReference type="InterPro" id="IPR047548">
    <property type="entry name" value="Rcat_RBR_RNF14"/>
</dbReference>
<dbReference type="CDD" id="cd20354">
    <property type="entry name" value="Rcat_RBR_RNF14"/>
    <property type="match status" value="1"/>
</dbReference>
<dbReference type="SMART" id="SM00647">
    <property type="entry name" value="IBR"/>
    <property type="match status" value="2"/>
</dbReference>
<evidence type="ECO:0000313" key="15">
    <source>
        <dbReference type="Ensembl" id="ENSMMDP00005013513.1"/>
    </source>
</evidence>
<dbReference type="Ensembl" id="ENSMMDT00005013901.1">
    <property type="protein sequence ID" value="ENSMMDP00005013513.1"/>
    <property type="gene ID" value="ENSMMDG00005007010.1"/>
</dbReference>
<dbReference type="PROSITE" id="PS51873">
    <property type="entry name" value="TRIAD"/>
    <property type="match status" value="1"/>
</dbReference>
<dbReference type="InterPro" id="IPR044066">
    <property type="entry name" value="TRIAD_supradom"/>
</dbReference>
<dbReference type="Gene3D" id="3.30.40.10">
    <property type="entry name" value="Zinc/RING finger domain, C3HC4 (zinc finger)"/>
    <property type="match status" value="1"/>
</dbReference>
<dbReference type="InterPro" id="IPR002867">
    <property type="entry name" value="IBR_dom"/>
</dbReference>
<dbReference type="InParanoid" id="A0A667XHA5"/>
<dbReference type="Pfam" id="PF22191">
    <property type="entry name" value="IBR_1"/>
    <property type="match status" value="1"/>
</dbReference>
<comment type="pathway">
    <text evidence="2">Protein modification; protein ubiquitination.</text>
</comment>
<name>A0A667XHA5_9TELE</name>
<dbReference type="Gene3D" id="2.20.25.20">
    <property type="match status" value="1"/>
</dbReference>
<dbReference type="Pfam" id="PF01485">
    <property type="entry name" value="IBR"/>
    <property type="match status" value="1"/>
</dbReference>
<organism evidence="15 16">
    <name type="scientific">Myripristis murdjan</name>
    <name type="common">pinecone soldierfish</name>
    <dbReference type="NCBI Taxonomy" id="586833"/>
    <lineage>
        <taxon>Eukaryota</taxon>
        <taxon>Metazoa</taxon>
        <taxon>Chordata</taxon>
        <taxon>Craniata</taxon>
        <taxon>Vertebrata</taxon>
        <taxon>Euteleostomi</taxon>
        <taxon>Actinopterygii</taxon>
        <taxon>Neopterygii</taxon>
        <taxon>Teleostei</taxon>
        <taxon>Neoteleostei</taxon>
        <taxon>Acanthomorphata</taxon>
        <taxon>Holocentriformes</taxon>
        <taxon>Holocentridae</taxon>
        <taxon>Myripristis</taxon>
    </lineage>
</organism>
<dbReference type="SUPFAM" id="SSF54495">
    <property type="entry name" value="UBC-like"/>
    <property type="match status" value="1"/>
</dbReference>
<reference evidence="15" key="3">
    <citation type="submission" date="2025-09" db="UniProtKB">
        <authorList>
            <consortium name="Ensembl"/>
        </authorList>
    </citation>
    <scope>IDENTIFICATION</scope>
</reference>
<dbReference type="InterPro" id="IPR031128">
    <property type="entry name" value="RNF14_RING-HC_Zfn"/>
</dbReference>
<evidence type="ECO:0000256" key="11">
    <source>
        <dbReference type="PROSITE-ProRule" id="PRU00175"/>
    </source>
</evidence>
<dbReference type="Gene3D" id="3.10.110.10">
    <property type="entry name" value="Ubiquitin Conjugating Enzyme"/>
    <property type="match status" value="1"/>
</dbReference>
<evidence type="ECO:0000259" key="14">
    <source>
        <dbReference type="PROSITE" id="PS51873"/>
    </source>
</evidence>
<reference evidence="15" key="2">
    <citation type="submission" date="2025-08" db="UniProtKB">
        <authorList>
            <consortium name="Ensembl"/>
        </authorList>
    </citation>
    <scope>IDENTIFICATION</scope>
</reference>
<evidence type="ECO:0000256" key="4">
    <source>
        <dbReference type="ARBA" id="ARBA00022679"/>
    </source>
</evidence>
<sequence>MSADLQEQEDELLVLHSIFSPDEFVREEPKCDGEIRVSVELPKDFCDGLRQYEISFLPPLLLTFELPEDYPSSSPPSFTLTCSWLTHTQLSTLSAHLVDLYQATGGTVVLFSWVQFLREEALSFLDIHSLLELPSDEHNSQSGQTGADQAASLPDLLSPKISCQEKDRALSRLPATRAQTLLSQLLVYDEAQKQKVFSTTLFDCGVCFVTWPGSECMKLSECDHVYCQPCLAQFCKVQIEEGNIRSVSCPQSDCSATPTPAQVKRLVGEELFSRYDRLLLQSTLDHMPDVVYCPRRSCGCAVILEAGSRAALCSVCGFAFCVACRKTYHGADDSGLMALWDDYARGSKMRRGLLESRYGRHRLRSTVTDCLSENWVATNSKHCPRCFYKIEKDGGCNMMTCSHCGQRFCWACLAKLSEHFNAATVCL</sequence>
<evidence type="ECO:0000259" key="13">
    <source>
        <dbReference type="PROSITE" id="PS50908"/>
    </source>
</evidence>
<evidence type="ECO:0000313" key="16">
    <source>
        <dbReference type="Proteomes" id="UP000472263"/>
    </source>
</evidence>
<dbReference type="InterPro" id="IPR013083">
    <property type="entry name" value="Znf_RING/FYVE/PHD"/>
</dbReference>
<dbReference type="PROSITE" id="PS50089">
    <property type="entry name" value="ZF_RING_2"/>
    <property type="match status" value="1"/>
</dbReference>
<reference evidence="15" key="1">
    <citation type="submission" date="2019-06" db="EMBL/GenBank/DDBJ databases">
        <authorList>
            <consortium name="Wellcome Sanger Institute Data Sharing"/>
        </authorList>
    </citation>
    <scope>NUCLEOTIDE SEQUENCE [LARGE SCALE GENOMIC DNA]</scope>
</reference>
<evidence type="ECO:0000256" key="7">
    <source>
        <dbReference type="ARBA" id="ARBA00022771"/>
    </source>
</evidence>
<evidence type="ECO:0000256" key="6">
    <source>
        <dbReference type="ARBA" id="ARBA00022737"/>
    </source>
</evidence>
<evidence type="ECO:0000256" key="8">
    <source>
        <dbReference type="ARBA" id="ARBA00022786"/>
    </source>
</evidence>
<dbReference type="PROSITE" id="PS50908">
    <property type="entry name" value="RWD"/>
    <property type="match status" value="1"/>
</dbReference>
<dbReference type="SMART" id="SM00591">
    <property type="entry name" value="RWD"/>
    <property type="match status" value="1"/>
</dbReference>
<evidence type="ECO:0000256" key="2">
    <source>
        <dbReference type="ARBA" id="ARBA00004906"/>
    </source>
</evidence>
<keyword evidence="7 11" id="KW-0863">Zinc-finger</keyword>
<feature type="domain" description="RWD" evidence="13">
    <location>
        <begin position="10"/>
        <end position="124"/>
    </location>
</feature>
<proteinExistence type="inferred from homology"/>
<dbReference type="PROSITE" id="PS00518">
    <property type="entry name" value="ZF_RING_1"/>
    <property type="match status" value="1"/>
</dbReference>
<comment type="similarity">
    <text evidence="10">Belongs to the RBR family. RNF14 subfamily.</text>
</comment>
<accession>A0A667XHA5</accession>
<dbReference type="Pfam" id="PF05773">
    <property type="entry name" value="RWD"/>
    <property type="match status" value="1"/>
</dbReference>
<dbReference type="InterPro" id="IPR017907">
    <property type="entry name" value="Znf_RING_CS"/>
</dbReference>
<evidence type="ECO:0000256" key="5">
    <source>
        <dbReference type="ARBA" id="ARBA00022723"/>
    </source>
</evidence>
<gene>
    <name evidence="15" type="primary">RNF14</name>
</gene>
<dbReference type="GO" id="GO:0061630">
    <property type="term" value="F:ubiquitin protein ligase activity"/>
    <property type="evidence" value="ECO:0007669"/>
    <property type="project" value="UniProtKB-EC"/>
</dbReference>
<dbReference type="SUPFAM" id="SSF57850">
    <property type="entry name" value="RING/U-box"/>
    <property type="match status" value="3"/>
</dbReference>
<evidence type="ECO:0000256" key="1">
    <source>
        <dbReference type="ARBA" id="ARBA00001798"/>
    </source>
</evidence>
<dbReference type="Gene3D" id="1.20.120.1750">
    <property type="match status" value="1"/>
</dbReference>
<evidence type="ECO:0000256" key="10">
    <source>
        <dbReference type="ARBA" id="ARBA00044508"/>
    </source>
</evidence>
<keyword evidence="16" id="KW-1185">Reference proteome</keyword>
<feature type="domain" description="RING-type" evidence="14">
    <location>
        <begin position="200"/>
        <end position="427"/>
    </location>
</feature>
<dbReference type="InterPro" id="IPR001841">
    <property type="entry name" value="Znf_RING"/>
</dbReference>
<keyword evidence="5" id="KW-0479">Metal-binding</keyword>
<dbReference type="InterPro" id="IPR016135">
    <property type="entry name" value="UBQ-conjugating_enzyme/RWD"/>
</dbReference>
<dbReference type="GeneTree" id="ENSGT00940000154507"/>
<dbReference type="CDD" id="cd23820">
    <property type="entry name" value="RWD_RNF14"/>
    <property type="match status" value="1"/>
</dbReference>
<evidence type="ECO:0000256" key="3">
    <source>
        <dbReference type="ARBA" id="ARBA00012251"/>
    </source>
</evidence>
<dbReference type="CDD" id="cd16628">
    <property type="entry name" value="RING-HC_RBR_RNF14"/>
    <property type="match status" value="1"/>
</dbReference>
<feature type="domain" description="RING-type" evidence="12">
    <location>
        <begin position="204"/>
        <end position="250"/>
    </location>
</feature>
<evidence type="ECO:0000256" key="9">
    <source>
        <dbReference type="ARBA" id="ARBA00022833"/>
    </source>
</evidence>